<keyword evidence="8" id="KW-1185">Reference proteome</keyword>
<keyword evidence="5 6" id="KW-0472">Membrane</keyword>
<feature type="transmembrane region" description="Helical" evidence="6">
    <location>
        <begin position="68"/>
        <end position="86"/>
    </location>
</feature>
<comment type="caution">
    <text evidence="7">The sequence shown here is derived from an EMBL/GenBank/DDBJ whole genome shotgun (WGS) entry which is preliminary data.</text>
</comment>
<dbReference type="Proteomes" id="UP000232323">
    <property type="component" value="Unassembled WGS sequence"/>
</dbReference>
<feature type="transmembrane region" description="Helical" evidence="6">
    <location>
        <begin position="132"/>
        <end position="150"/>
    </location>
</feature>
<evidence type="ECO:0000256" key="1">
    <source>
        <dbReference type="ARBA" id="ARBA00004141"/>
    </source>
</evidence>
<dbReference type="OrthoDB" id="2013617at2759"/>
<dbReference type="AlphaFoldDB" id="A0A250XGP2"/>
<evidence type="ECO:0008006" key="9">
    <source>
        <dbReference type="Google" id="ProtNLM"/>
    </source>
</evidence>
<reference evidence="7 8" key="1">
    <citation type="submission" date="2017-08" db="EMBL/GenBank/DDBJ databases">
        <title>Acidophilic green algal genome provides insights into adaptation to an acidic environment.</title>
        <authorList>
            <person name="Hirooka S."/>
            <person name="Hirose Y."/>
            <person name="Kanesaki Y."/>
            <person name="Higuchi S."/>
            <person name="Fujiwara T."/>
            <person name="Onuma R."/>
            <person name="Era A."/>
            <person name="Ohbayashi R."/>
            <person name="Uzuka A."/>
            <person name="Nozaki H."/>
            <person name="Yoshikawa H."/>
            <person name="Miyagishima S.Y."/>
        </authorList>
    </citation>
    <scope>NUCLEOTIDE SEQUENCE [LARGE SCALE GENOMIC DNA]</scope>
    <source>
        <strain evidence="7 8">NIES-2499</strain>
    </source>
</reference>
<dbReference type="GO" id="GO:0015360">
    <property type="term" value="F:acetate:proton symporter activity"/>
    <property type="evidence" value="ECO:0007669"/>
    <property type="project" value="TreeGrafter"/>
</dbReference>
<sequence length="242" mass="26248">MTKPIVKVTADHVPPLGGYKPERDYNVEGEWVRGDPSPFGLICFGMTTCMLMFVVTTWSEDASLVPTVAWYALAFGGFGQLIAGVLDLIKGNTFGGTVFSSYGCFWIGWGGFNYTSLIYPDQIVSITKSGQTLYYGLWALLTLIFFISSLRKTASIQTVLSSLVVTFVLLAGGVWNAKCNEAAGYLGAFCAGSALYAAMIILVKIELGYELPGVAPTLYFRHPMDRTPSSSDAGHHEMKETA</sequence>
<feature type="transmembrane region" description="Helical" evidence="6">
    <location>
        <begin position="183"/>
        <end position="203"/>
    </location>
</feature>
<comment type="similarity">
    <text evidence="2">Belongs to the acetate uptake transporter (AceTr) (TC 2.A.96) family.</text>
</comment>
<gene>
    <name evidence="7" type="ORF">CEUSTIGMA_g9507.t1</name>
</gene>
<feature type="transmembrane region" description="Helical" evidence="6">
    <location>
        <begin position="159"/>
        <end position="177"/>
    </location>
</feature>
<evidence type="ECO:0000256" key="2">
    <source>
        <dbReference type="ARBA" id="ARBA00005587"/>
    </source>
</evidence>
<keyword evidence="4 6" id="KW-1133">Transmembrane helix</keyword>
<dbReference type="GO" id="GO:0071422">
    <property type="term" value="P:succinate transmembrane transport"/>
    <property type="evidence" value="ECO:0007669"/>
    <property type="project" value="TreeGrafter"/>
</dbReference>
<dbReference type="STRING" id="1157962.A0A250XGP2"/>
<accession>A0A250XGP2</accession>
<evidence type="ECO:0000256" key="4">
    <source>
        <dbReference type="ARBA" id="ARBA00022989"/>
    </source>
</evidence>
<feature type="transmembrane region" description="Helical" evidence="6">
    <location>
        <begin position="93"/>
        <end position="112"/>
    </location>
</feature>
<evidence type="ECO:0000313" key="8">
    <source>
        <dbReference type="Proteomes" id="UP000232323"/>
    </source>
</evidence>
<name>A0A250XGP2_9CHLO</name>
<feature type="transmembrane region" description="Helical" evidence="6">
    <location>
        <begin position="39"/>
        <end position="56"/>
    </location>
</feature>
<organism evidence="7 8">
    <name type="scientific">Chlamydomonas eustigma</name>
    <dbReference type="NCBI Taxonomy" id="1157962"/>
    <lineage>
        <taxon>Eukaryota</taxon>
        <taxon>Viridiplantae</taxon>
        <taxon>Chlorophyta</taxon>
        <taxon>core chlorophytes</taxon>
        <taxon>Chlorophyceae</taxon>
        <taxon>CS clade</taxon>
        <taxon>Chlamydomonadales</taxon>
        <taxon>Chlamydomonadaceae</taxon>
        <taxon>Chlamydomonas</taxon>
    </lineage>
</organism>
<evidence type="ECO:0000256" key="5">
    <source>
        <dbReference type="ARBA" id="ARBA00023136"/>
    </source>
</evidence>
<proteinExistence type="inferred from homology"/>
<comment type="subcellular location">
    <subcellularLocation>
        <location evidence="1">Membrane</location>
        <topology evidence="1">Multi-pass membrane protein</topology>
    </subcellularLocation>
</comment>
<dbReference type="PANTHER" id="PTHR30178">
    <property type="entry name" value="INNER MEMBRANE PROTEIN YAAH"/>
    <property type="match status" value="1"/>
</dbReference>
<dbReference type="InterPro" id="IPR000791">
    <property type="entry name" value="Gpr1/Fun34/SatP-like"/>
</dbReference>
<evidence type="ECO:0000256" key="6">
    <source>
        <dbReference type="SAM" id="Phobius"/>
    </source>
</evidence>
<dbReference type="InterPro" id="IPR047623">
    <property type="entry name" value="SatP"/>
</dbReference>
<dbReference type="EMBL" id="BEGY01000075">
    <property type="protein sequence ID" value="GAX82079.1"/>
    <property type="molecule type" value="Genomic_DNA"/>
</dbReference>
<dbReference type="NCBIfam" id="NF038013">
    <property type="entry name" value="AceTr_1"/>
    <property type="match status" value="1"/>
</dbReference>
<dbReference type="Pfam" id="PF01184">
    <property type="entry name" value="Gpr1_Fun34_YaaH"/>
    <property type="match status" value="1"/>
</dbReference>
<keyword evidence="3 6" id="KW-0812">Transmembrane</keyword>
<evidence type="ECO:0000313" key="7">
    <source>
        <dbReference type="EMBL" id="GAX82079.1"/>
    </source>
</evidence>
<dbReference type="PANTHER" id="PTHR30178:SF3">
    <property type="entry name" value="SUCCINATE-ACETATE_PROTON SYMPORTER SATP"/>
    <property type="match status" value="1"/>
</dbReference>
<evidence type="ECO:0000256" key="3">
    <source>
        <dbReference type="ARBA" id="ARBA00022692"/>
    </source>
</evidence>
<dbReference type="GO" id="GO:0005886">
    <property type="term" value="C:plasma membrane"/>
    <property type="evidence" value="ECO:0007669"/>
    <property type="project" value="TreeGrafter"/>
</dbReference>
<protein>
    <recommendedName>
        <fullName evidence="9">GPR1/FUN34/yaaH family protein</fullName>
    </recommendedName>
</protein>